<organism evidence="1 2">
    <name type="scientific">Caballeronia novacaledonica</name>
    <dbReference type="NCBI Taxonomy" id="1544861"/>
    <lineage>
        <taxon>Bacteria</taxon>
        <taxon>Pseudomonadati</taxon>
        <taxon>Pseudomonadota</taxon>
        <taxon>Betaproteobacteria</taxon>
        <taxon>Burkholderiales</taxon>
        <taxon>Burkholderiaceae</taxon>
        <taxon>Caballeronia</taxon>
    </lineage>
</organism>
<protein>
    <submittedName>
        <fullName evidence="1">Uncharacterized protein</fullName>
    </submittedName>
</protein>
<name>A0ACB5R091_9BURK</name>
<evidence type="ECO:0000313" key="2">
    <source>
        <dbReference type="Proteomes" id="UP001055013"/>
    </source>
</evidence>
<accession>A0ACB5R091</accession>
<keyword evidence="2" id="KW-1185">Reference proteome</keyword>
<dbReference type="Proteomes" id="UP001055013">
    <property type="component" value="Unassembled WGS sequence"/>
</dbReference>
<proteinExistence type="predicted"/>
<comment type="caution">
    <text evidence="1">The sequence shown here is derived from an EMBL/GenBank/DDBJ whole genome shotgun (WGS) entry which is preliminary data.</text>
</comment>
<dbReference type="EMBL" id="BPUR01000020">
    <property type="protein sequence ID" value="GJH20447.1"/>
    <property type="molecule type" value="Genomic_DNA"/>
</dbReference>
<evidence type="ECO:0000313" key="1">
    <source>
        <dbReference type="EMBL" id="GJH20447.1"/>
    </source>
</evidence>
<gene>
    <name evidence="1" type="ORF">CBA19CS22_27915</name>
</gene>
<reference evidence="1" key="1">
    <citation type="submission" date="2021-09" db="EMBL/GenBank/DDBJ databases">
        <title>Isolation and characterization of 3-chlorobenzoate degrading bacteria from soils in Shizuoka.</title>
        <authorList>
            <person name="Ifat A."/>
            <person name="Ogawa N."/>
            <person name="Kimbara K."/>
            <person name="Moriuchi R."/>
            <person name="Dohra H."/>
            <person name="Shintani M."/>
        </authorList>
    </citation>
    <scope>NUCLEOTIDE SEQUENCE</scope>
    <source>
        <strain evidence="1">19CS2-2</strain>
    </source>
</reference>
<sequence length="48" mass="5377">MKARDVDGAREAFSESERRGFVAQVEAAFEKRVMKVLRRSCGAFGHCS</sequence>